<dbReference type="AlphaFoldDB" id="A0A2P6MEZ4"/>
<dbReference type="PANTHER" id="PTHR11124">
    <property type="entry name" value="VACUOLAR SORTING PROTEIN VPS29"/>
    <property type="match status" value="1"/>
</dbReference>
<dbReference type="OrthoDB" id="9800565at2"/>
<protein>
    <recommendedName>
        <fullName evidence="2">Phosphoesterase</fullName>
        <ecNumber evidence="2">3.1.4.-</ecNumber>
    </recommendedName>
</protein>
<dbReference type="InterPro" id="IPR029052">
    <property type="entry name" value="Metallo-depent_PP-like"/>
</dbReference>
<name>A0A2P6MEZ4_ALKUR</name>
<evidence type="ECO:0000313" key="4">
    <source>
        <dbReference type="EMBL" id="PRO64817.1"/>
    </source>
</evidence>
<dbReference type="EMBL" id="PVNS01000012">
    <property type="protein sequence ID" value="PRO64817.1"/>
    <property type="molecule type" value="Genomic_DNA"/>
</dbReference>
<evidence type="ECO:0000259" key="3">
    <source>
        <dbReference type="Pfam" id="PF12850"/>
    </source>
</evidence>
<proteinExistence type="inferred from homology"/>
<accession>A0A2P6MEZ4</accession>
<dbReference type="InterPro" id="IPR000979">
    <property type="entry name" value="Phosphodiesterase_MJ0936/Vps29"/>
</dbReference>
<gene>
    <name evidence="4" type="ORF">C6I21_12975</name>
</gene>
<comment type="caution">
    <text evidence="4">The sequence shown here is derived from an EMBL/GenBank/DDBJ whole genome shotgun (WGS) entry which is preliminary data.</text>
</comment>
<organism evidence="4 5">
    <name type="scientific">Alkalicoccus urumqiensis</name>
    <name type="common">Bacillus urumqiensis</name>
    <dbReference type="NCBI Taxonomy" id="1548213"/>
    <lineage>
        <taxon>Bacteria</taxon>
        <taxon>Bacillati</taxon>
        <taxon>Bacillota</taxon>
        <taxon>Bacilli</taxon>
        <taxon>Bacillales</taxon>
        <taxon>Bacillaceae</taxon>
        <taxon>Alkalicoccus</taxon>
    </lineage>
</organism>
<dbReference type="GO" id="GO:0046872">
    <property type="term" value="F:metal ion binding"/>
    <property type="evidence" value="ECO:0007669"/>
    <property type="project" value="UniProtKB-KW"/>
</dbReference>
<evidence type="ECO:0000256" key="2">
    <source>
        <dbReference type="RuleBase" id="RU362039"/>
    </source>
</evidence>
<reference evidence="4 5" key="1">
    <citation type="submission" date="2018-03" db="EMBL/GenBank/DDBJ databases">
        <title>Bacillus urumqiensis sp. nov., a moderately haloalkaliphilic bacterium isolated from a salt lake.</title>
        <authorList>
            <person name="Zhao B."/>
            <person name="Liao Z."/>
        </authorList>
    </citation>
    <scope>NUCLEOTIDE SEQUENCE [LARGE SCALE GENOMIC DNA]</scope>
    <source>
        <strain evidence="4 5">BZ-SZ-XJ18</strain>
    </source>
</reference>
<keyword evidence="2" id="KW-0479">Metal-binding</keyword>
<comment type="cofactor">
    <cofactor evidence="2">
        <name>a divalent metal cation</name>
        <dbReference type="ChEBI" id="CHEBI:60240"/>
    </cofactor>
</comment>
<dbReference type="SUPFAM" id="SSF56300">
    <property type="entry name" value="Metallo-dependent phosphatases"/>
    <property type="match status" value="1"/>
</dbReference>
<sequence>MKLFVLGDTHRSDAKPYLPESFLNKMKSADIVIHTGDWCSLKTMGQLEDLRLPVFSVYGNADDSILQEKLPATRLETVSGWNIGIVHGHEGTGRSTEERVRTSFSTPPDLVFFGHSHIPYLRWHHSCCYMNPGSFYYRRKVPYCSYLEVDLQTTGFQTHFHHFSWTHG</sequence>
<dbReference type="Pfam" id="PF12850">
    <property type="entry name" value="Metallophos_2"/>
    <property type="match status" value="1"/>
</dbReference>
<dbReference type="NCBIfam" id="TIGR00040">
    <property type="entry name" value="yfcE"/>
    <property type="match status" value="1"/>
</dbReference>
<keyword evidence="5" id="KW-1185">Reference proteome</keyword>
<evidence type="ECO:0000256" key="1">
    <source>
        <dbReference type="ARBA" id="ARBA00008950"/>
    </source>
</evidence>
<dbReference type="InterPro" id="IPR024654">
    <property type="entry name" value="Calcineurin-like_PHP_lpxH"/>
</dbReference>
<dbReference type="Proteomes" id="UP000243650">
    <property type="component" value="Unassembled WGS sequence"/>
</dbReference>
<dbReference type="RefSeq" id="WP_105959912.1">
    <property type="nucleotide sequence ID" value="NZ_PVNS01000012.1"/>
</dbReference>
<evidence type="ECO:0000313" key="5">
    <source>
        <dbReference type="Proteomes" id="UP000243650"/>
    </source>
</evidence>
<feature type="domain" description="Calcineurin-like phosphoesterase" evidence="3">
    <location>
        <begin position="1"/>
        <end position="153"/>
    </location>
</feature>
<dbReference type="GO" id="GO:0016787">
    <property type="term" value="F:hydrolase activity"/>
    <property type="evidence" value="ECO:0007669"/>
    <property type="project" value="UniProtKB-UniRule"/>
</dbReference>
<dbReference type="EC" id="3.1.4.-" evidence="2"/>
<comment type="similarity">
    <text evidence="1 2">Belongs to the metallophosphoesterase superfamily. YfcE family.</text>
</comment>
<dbReference type="Gene3D" id="3.60.21.10">
    <property type="match status" value="1"/>
</dbReference>